<evidence type="ECO:0000256" key="1">
    <source>
        <dbReference type="SAM" id="MobiDB-lite"/>
    </source>
</evidence>
<gene>
    <name evidence="2" type="ORF">WR164_04820</name>
</gene>
<name>A0A9W6B0R6_9LACO</name>
<dbReference type="Proteomes" id="UP001144204">
    <property type="component" value="Unassembled WGS sequence"/>
</dbReference>
<comment type="caution">
    <text evidence="2">The sequence shown here is derived from an EMBL/GenBank/DDBJ whole genome shotgun (WGS) entry which is preliminary data.</text>
</comment>
<feature type="region of interest" description="Disordered" evidence="1">
    <location>
        <begin position="40"/>
        <end position="60"/>
    </location>
</feature>
<reference evidence="2" key="1">
    <citation type="submission" date="2022-07" db="EMBL/GenBank/DDBJ databases">
        <authorList>
            <person name="Kouya T."/>
            <person name="Ishiyama Y."/>
        </authorList>
    </citation>
    <scope>NUCLEOTIDE SEQUENCE</scope>
    <source>
        <strain evidence="2">WR16-4</strain>
    </source>
</reference>
<evidence type="ECO:0000313" key="3">
    <source>
        <dbReference type="Proteomes" id="UP001144204"/>
    </source>
</evidence>
<dbReference type="EMBL" id="BRPL01000002">
    <property type="protein sequence ID" value="GLB46503.1"/>
    <property type="molecule type" value="Genomic_DNA"/>
</dbReference>
<proteinExistence type="predicted"/>
<dbReference type="RefSeq" id="WP_286135971.1">
    <property type="nucleotide sequence ID" value="NZ_BRPL01000002.1"/>
</dbReference>
<dbReference type="AlphaFoldDB" id="A0A9W6B0R6"/>
<reference evidence="2" key="2">
    <citation type="journal article" date="2023" name="PLoS ONE">
        <title>Philodulcilactobacillus myokoensis gen. nov., sp. nov., a fructophilic, acidophilic, and agar-phobic lactic acid bacterium isolated from fermented vegetable extracts.</title>
        <authorList>
            <person name="Kouya T."/>
            <person name="Ishiyama Y."/>
            <person name="Ohashi S."/>
            <person name="Kumakubo R."/>
            <person name="Yamazaki T."/>
            <person name="Otaki T."/>
        </authorList>
    </citation>
    <scope>NUCLEOTIDE SEQUENCE</scope>
    <source>
        <strain evidence="2">WR16-4</strain>
    </source>
</reference>
<accession>A0A9W6B0R6</accession>
<sequence>MDSNTLKWLLDELNKYQDNEQLFAKRALLEQTKSLVKEQSKRINERQDELDGRMWSPDKW</sequence>
<evidence type="ECO:0000313" key="2">
    <source>
        <dbReference type="EMBL" id="GLB46503.1"/>
    </source>
</evidence>
<organism evidence="2 3">
    <name type="scientific">Philodulcilactobacillus myokoensis</name>
    <dbReference type="NCBI Taxonomy" id="2929573"/>
    <lineage>
        <taxon>Bacteria</taxon>
        <taxon>Bacillati</taxon>
        <taxon>Bacillota</taxon>
        <taxon>Bacilli</taxon>
        <taxon>Lactobacillales</taxon>
        <taxon>Lactobacillaceae</taxon>
        <taxon>Philodulcilactobacillus</taxon>
    </lineage>
</organism>
<keyword evidence="3" id="KW-1185">Reference proteome</keyword>
<protein>
    <submittedName>
        <fullName evidence="2">Uncharacterized protein</fullName>
    </submittedName>
</protein>